<feature type="active site" description="Proton donor" evidence="15">
    <location>
        <position position="3"/>
    </location>
</feature>
<dbReference type="SUPFAM" id="SSF81624">
    <property type="entry name" value="N-terminal domain of MutM-like DNA repair proteins"/>
    <property type="match status" value="1"/>
</dbReference>
<name>A0A1R4HD47_9GAMM</name>
<evidence type="ECO:0000256" key="3">
    <source>
        <dbReference type="ARBA" id="ARBA00011245"/>
    </source>
</evidence>
<protein>
    <recommendedName>
        <fullName evidence="15">Formamidopyrimidine-DNA glycosylase</fullName>
        <shortName evidence="15">Fapy-DNA glycosylase</shortName>
        <ecNumber evidence="15">3.2.2.23</ecNumber>
    </recommendedName>
    <alternativeName>
        <fullName evidence="15">DNA-(apurinic or apyrimidinic site) lyase MutM</fullName>
        <shortName evidence="15">AP lyase MutM</shortName>
        <ecNumber evidence="15">4.2.99.18</ecNumber>
    </alternativeName>
</protein>
<dbReference type="EC" id="3.2.2.23" evidence="15"/>
<feature type="domain" description="FPG-type" evidence="16">
    <location>
        <begin position="237"/>
        <end position="271"/>
    </location>
</feature>
<dbReference type="FunFam" id="1.10.8.50:FF:000003">
    <property type="entry name" value="Formamidopyrimidine-DNA glycosylase"/>
    <property type="match status" value="1"/>
</dbReference>
<keyword evidence="19" id="KW-1185">Reference proteome</keyword>
<dbReference type="PROSITE" id="PS51066">
    <property type="entry name" value="ZF_FPG_2"/>
    <property type="match status" value="1"/>
</dbReference>
<keyword evidence="7 15" id="KW-0378">Hydrolase</keyword>
<dbReference type="Gene3D" id="1.10.8.50">
    <property type="match status" value="1"/>
</dbReference>
<dbReference type="NCBIfam" id="NF002211">
    <property type="entry name" value="PRK01103.1"/>
    <property type="match status" value="1"/>
</dbReference>
<dbReference type="PANTHER" id="PTHR22993">
    <property type="entry name" value="FORMAMIDOPYRIMIDINE-DNA GLYCOSYLASE"/>
    <property type="match status" value="1"/>
</dbReference>
<keyword evidence="8 15" id="KW-0862">Zinc</keyword>
<dbReference type="Pfam" id="PF06831">
    <property type="entry name" value="H2TH"/>
    <property type="match status" value="1"/>
</dbReference>
<dbReference type="InterPro" id="IPR020629">
    <property type="entry name" value="FPG_Glyclase"/>
</dbReference>
<dbReference type="NCBIfam" id="TIGR00577">
    <property type="entry name" value="fpg"/>
    <property type="match status" value="1"/>
</dbReference>
<organism evidence="18 19">
    <name type="scientific">Crenothrix polyspora</name>
    <dbReference type="NCBI Taxonomy" id="360316"/>
    <lineage>
        <taxon>Bacteria</taxon>
        <taxon>Pseudomonadati</taxon>
        <taxon>Pseudomonadota</taxon>
        <taxon>Gammaproteobacteria</taxon>
        <taxon>Methylococcales</taxon>
        <taxon>Crenotrichaceae</taxon>
        <taxon>Crenothrix</taxon>
    </lineage>
</organism>
<dbReference type="EC" id="4.2.99.18" evidence="15"/>
<keyword evidence="13 15" id="KW-0326">Glycosidase</keyword>
<dbReference type="InterPro" id="IPR012319">
    <property type="entry name" value="FPG_cat"/>
</dbReference>
<evidence type="ECO:0000256" key="12">
    <source>
        <dbReference type="ARBA" id="ARBA00023268"/>
    </source>
</evidence>
<dbReference type="Proteomes" id="UP000195667">
    <property type="component" value="Unassembled WGS sequence"/>
</dbReference>
<evidence type="ECO:0000256" key="4">
    <source>
        <dbReference type="ARBA" id="ARBA00022723"/>
    </source>
</evidence>
<comment type="catalytic activity">
    <reaction evidence="1 15">
        <text>Hydrolysis of DNA containing ring-opened 7-methylguanine residues, releasing 2,6-diamino-4-hydroxy-5-(N-methyl)formamidopyrimidine.</text>
        <dbReference type="EC" id="3.2.2.23"/>
    </reaction>
</comment>
<dbReference type="InterPro" id="IPR010979">
    <property type="entry name" value="Ribosomal_uS13-like_H2TH"/>
</dbReference>
<dbReference type="InterPro" id="IPR015886">
    <property type="entry name" value="H2TH_FPG"/>
</dbReference>
<dbReference type="InterPro" id="IPR035937">
    <property type="entry name" value="FPG_N"/>
</dbReference>
<dbReference type="AlphaFoldDB" id="A0A1R4HD47"/>
<dbReference type="OrthoDB" id="9800855at2"/>
<keyword evidence="10 15" id="KW-0234">DNA repair</keyword>
<dbReference type="InterPro" id="IPR000214">
    <property type="entry name" value="Znf_DNA_glyclase/AP_lyase"/>
</dbReference>
<evidence type="ECO:0000313" key="18">
    <source>
        <dbReference type="EMBL" id="SJM94153.1"/>
    </source>
</evidence>
<dbReference type="SUPFAM" id="SSF46946">
    <property type="entry name" value="S13-like H2TH domain"/>
    <property type="match status" value="1"/>
</dbReference>
<evidence type="ECO:0000256" key="1">
    <source>
        <dbReference type="ARBA" id="ARBA00001668"/>
    </source>
</evidence>
<feature type="active site" description="Schiff-base intermediate with DNA" evidence="15">
    <location>
        <position position="2"/>
    </location>
</feature>
<dbReference type="SMART" id="SM01232">
    <property type="entry name" value="H2TH"/>
    <property type="match status" value="1"/>
</dbReference>
<dbReference type="GO" id="GO:0003684">
    <property type="term" value="F:damaged DNA binding"/>
    <property type="evidence" value="ECO:0007669"/>
    <property type="project" value="InterPro"/>
</dbReference>
<evidence type="ECO:0000256" key="7">
    <source>
        <dbReference type="ARBA" id="ARBA00022801"/>
    </source>
</evidence>
<dbReference type="SUPFAM" id="SSF57716">
    <property type="entry name" value="Glucocorticoid receptor-like (DNA-binding domain)"/>
    <property type="match status" value="1"/>
</dbReference>
<comment type="function">
    <text evidence="15">Involved in base excision repair of DNA damaged by oxidation or by mutagenic agents. Acts as DNA glycosylase that recognizes and removes damaged bases. Has a preference for oxidized purines, such as 7,8-dihydro-8-oxoguanine (8-oxoG). Has AP (apurinic/apyrimidinic) lyase activity and introduces nicks in the DNA strand. Cleaves the DNA backbone by beta-delta elimination to generate a single-strand break at the site of the removed base with both 3'- and 5'-phosphates.</text>
</comment>
<dbReference type="HAMAP" id="MF_00103">
    <property type="entry name" value="Fapy_DNA_glycosyl"/>
    <property type="match status" value="1"/>
</dbReference>
<dbReference type="GO" id="GO:0140078">
    <property type="term" value="F:class I DNA-(apurinic or apyrimidinic site) endonuclease activity"/>
    <property type="evidence" value="ECO:0007669"/>
    <property type="project" value="UniProtKB-EC"/>
</dbReference>
<keyword evidence="6 15" id="KW-0863">Zinc-finger</keyword>
<gene>
    <name evidence="15 18" type="primary">mutM</name>
    <name evidence="15" type="synonym">fpg</name>
    <name evidence="18" type="ORF">CRENPOLYSF1_50151</name>
</gene>
<dbReference type="GO" id="GO:0008270">
    <property type="term" value="F:zinc ion binding"/>
    <property type="evidence" value="ECO:0007669"/>
    <property type="project" value="UniProtKB-UniRule"/>
</dbReference>
<evidence type="ECO:0000313" key="19">
    <source>
        <dbReference type="Proteomes" id="UP000195667"/>
    </source>
</evidence>
<dbReference type="Pfam" id="PF06827">
    <property type="entry name" value="zf-FPG_IleRS"/>
    <property type="match status" value="1"/>
</dbReference>
<feature type="active site" description="Proton donor; for beta-elimination activity" evidence="15">
    <location>
        <position position="58"/>
    </location>
</feature>
<evidence type="ECO:0000256" key="11">
    <source>
        <dbReference type="ARBA" id="ARBA00023239"/>
    </source>
</evidence>
<comment type="similarity">
    <text evidence="2 15">Belongs to the FPG family.</text>
</comment>
<evidence type="ECO:0000256" key="2">
    <source>
        <dbReference type="ARBA" id="ARBA00009409"/>
    </source>
</evidence>
<feature type="active site" description="Proton donor; for delta-elimination activity" evidence="15">
    <location>
        <position position="261"/>
    </location>
</feature>
<proteinExistence type="inferred from homology"/>
<evidence type="ECO:0000256" key="9">
    <source>
        <dbReference type="ARBA" id="ARBA00023125"/>
    </source>
</evidence>
<dbReference type="PANTHER" id="PTHR22993:SF9">
    <property type="entry name" value="FORMAMIDOPYRIMIDINE-DNA GLYCOSYLASE"/>
    <property type="match status" value="1"/>
</dbReference>
<feature type="binding site" evidence="15">
    <location>
        <position position="110"/>
    </location>
    <ligand>
        <name>DNA</name>
        <dbReference type="ChEBI" id="CHEBI:16991"/>
    </ligand>
</feature>
<comment type="catalytic activity">
    <reaction evidence="14 15">
        <text>2'-deoxyribonucleotide-(2'-deoxyribose 5'-phosphate)-2'-deoxyribonucleotide-DNA = a 3'-end 2'-deoxyribonucleotide-(2,3-dehydro-2,3-deoxyribose 5'-phosphate)-DNA + a 5'-end 5'-phospho-2'-deoxyribonucleoside-DNA + H(+)</text>
        <dbReference type="Rhea" id="RHEA:66592"/>
        <dbReference type="Rhea" id="RHEA-COMP:13180"/>
        <dbReference type="Rhea" id="RHEA-COMP:16897"/>
        <dbReference type="Rhea" id="RHEA-COMP:17067"/>
        <dbReference type="ChEBI" id="CHEBI:15378"/>
        <dbReference type="ChEBI" id="CHEBI:136412"/>
        <dbReference type="ChEBI" id="CHEBI:157695"/>
        <dbReference type="ChEBI" id="CHEBI:167181"/>
        <dbReference type="EC" id="4.2.99.18"/>
    </reaction>
</comment>
<dbReference type="InterPro" id="IPR010663">
    <property type="entry name" value="Znf_FPG/IleRS"/>
</dbReference>
<keyword evidence="11 15" id="KW-0456">Lyase</keyword>
<evidence type="ECO:0000256" key="5">
    <source>
        <dbReference type="ARBA" id="ARBA00022763"/>
    </source>
</evidence>
<evidence type="ECO:0000256" key="8">
    <source>
        <dbReference type="ARBA" id="ARBA00022833"/>
    </source>
</evidence>
<evidence type="ECO:0000256" key="14">
    <source>
        <dbReference type="ARBA" id="ARBA00044632"/>
    </source>
</evidence>
<dbReference type="GO" id="GO:0006284">
    <property type="term" value="P:base-excision repair"/>
    <property type="evidence" value="ECO:0007669"/>
    <property type="project" value="InterPro"/>
</dbReference>
<sequence>MPELPEVETVCRGVTPHITGRIVQQVIVRQPRLRWLVPSNLHDTLTGLTLHTVSRRAKYLLFTTDKGTLIIHLGMSGSLRIVNSQQDLKTHDHIDFVFADTIIMRYNDPRRFGAVLWTTDPITEHKLLKDLGPEPLLADFTGDYLHTKSKNRKVPVKSFIMDSHVVVGVGNIYANEALFMAGIHPLKHAGQITLAEYAKLADCIRTALANAIQQGGTTLRDFVNEAGKPGYFQQQLRVYGRAGLPCVHCQHPLQEVRLSNRSTVFCLSCQQ</sequence>
<dbReference type="Gene3D" id="3.20.190.10">
    <property type="entry name" value="MutM-like, N-terminal"/>
    <property type="match status" value="1"/>
</dbReference>
<evidence type="ECO:0000259" key="16">
    <source>
        <dbReference type="PROSITE" id="PS51066"/>
    </source>
</evidence>
<dbReference type="SMART" id="SM00898">
    <property type="entry name" value="Fapy_DNA_glyco"/>
    <property type="match status" value="1"/>
</dbReference>
<feature type="binding site" evidence="15">
    <location>
        <position position="152"/>
    </location>
    <ligand>
        <name>DNA</name>
        <dbReference type="ChEBI" id="CHEBI:16991"/>
    </ligand>
</feature>
<dbReference type="FunFam" id="3.20.190.10:FF:000001">
    <property type="entry name" value="Formamidopyrimidine-DNA glycosylase"/>
    <property type="match status" value="1"/>
</dbReference>
<feature type="domain" description="Formamidopyrimidine-DNA glycosylase catalytic" evidence="17">
    <location>
        <begin position="2"/>
        <end position="113"/>
    </location>
</feature>
<keyword evidence="9 15" id="KW-0238">DNA-binding</keyword>
<dbReference type="RefSeq" id="WP_087144170.1">
    <property type="nucleotide sequence ID" value="NZ_FUKI01000126.1"/>
</dbReference>
<comment type="cofactor">
    <cofactor evidence="15">
        <name>Zn(2+)</name>
        <dbReference type="ChEBI" id="CHEBI:29105"/>
    </cofactor>
    <text evidence="15">Binds 1 zinc ion per subunit.</text>
</comment>
<dbReference type="CDD" id="cd08966">
    <property type="entry name" value="EcFpg-like_N"/>
    <property type="match status" value="1"/>
</dbReference>
<evidence type="ECO:0000256" key="15">
    <source>
        <dbReference type="HAMAP-Rule" id="MF_00103"/>
    </source>
</evidence>
<keyword evidence="5 15" id="KW-0227">DNA damage</keyword>
<comment type="subunit">
    <text evidence="3 15">Monomer.</text>
</comment>
<reference evidence="19" key="1">
    <citation type="submission" date="2017-02" db="EMBL/GenBank/DDBJ databases">
        <authorList>
            <person name="Daims H."/>
        </authorList>
    </citation>
    <scope>NUCLEOTIDE SEQUENCE [LARGE SCALE GENOMIC DNA]</scope>
</reference>
<dbReference type="PROSITE" id="PS51068">
    <property type="entry name" value="FPG_CAT"/>
    <property type="match status" value="1"/>
</dbReference>
<dbReference type="EMBL" id="FUKI01000126">
    <property type="protein sequence ID" value="SJM94153.1"/>
    <property type="molecule type" value="Genomic_DNA"/>
</dbReference>
<dbReference type="Pfam" id="PF01149">
    <property type="entry name" value="Fapy_DNA_glyco"/>
    <property type="match status" value="1"/>
</dbReference>
<evidence type="ECO:0000256" key="10">
    <source>
        <dbReference type="ARBA" id="ARBA00023204"/>
    </source>
</evidence>
<evidence type="ECO:0000259" key="17">
    <source>
        <dbReference type="PROSITE" id="PS51068"/>
    </source>
</evidence>
<evidence type="ECO:0000256" key="6">
    <source>
        <dbReference type="ARBA" id="ARBA00022771"/>
    </source>
</evidence>
<dbReference type="GO" id="GO:0034039">
    <property type="term" value="F:8-oxo-7,8-dihydroguanine DNA N-glycosylase activity"/>
    <property type="evidence" value="ECO:0007669"/>
    <property type="project" value="TreeGrafter"/>
</dbReference>
<keyword evidence="12 15" id="KW-0511">Multifunctional enzyme</keyword>
<keyword evidence="4 15" id="KW-0479">Metal-binding</keyword>
<evidence type="ECO:0000256" key="13">
    <source>
        <dbReference type="ARBA" id="ARBA00023295"/>
    </source>
</evidence>
<accession>A0A1R4HD47</accession>
<feature type="binding site" evidence="15">
    <location>
        <position position="91"/>
    </location>
    <ligand>
        <name>DNA</name>
        <dbReference type="ChEBI" id="CHEBI:16991"/>
    </ligand>
</feature>